<dbReference type="EMBL" id="CAKKNE010000004">
    <property type="protein sequence ID" value="CAH0374164.1"/>
    <property type="molecule type" value="Genomic_DNA"/>
</dbReference>
<reference evidence="3" key="1">
    <citation type="submission" date="2021-11" db="EMBL/GenBank/DDBJ databases">
        <authorList>
            <consortium name="Genoscope - CEA"/>
            <person name="William W."/>
        </authorList>
    </citation>
    <scope>NUCLEOTIDE SEQUENCE</scope>
</reference>
<proteinExistence type="predicted"/>
<feature type="signal peptide" evidence="2">
    <location>
        <begin position="1"/>
        <end position="16"/>
    </location>
</feature>
<comment type="caution">
    <text evidence="3">The sequence shown here is derived from an EMBL/GenBank/DDBJ whole genome shotgun (WGS) entry which is preliminary data.</text>
</comment>
<feature type="region of interest" description="Disordered" evidence="1">
    <location>
        <begin position="139"/>
        <end position="158"/>
    </location>
</feature>
<sequence length="514" mass="56095">MPVFWRIALLYATTAALRPPLTSRRASIKRYESLFDVAVDATPAAQLAVWLEGWQCASDPQFPVETTIQDGALRLRYAAMPSHGVDVIARPPGADAPTTRLVVERIGGPAPSTINSLLRSAEDRILDGLRHDLERDFGASLLRPPPAQPQPRQNQKMPDTLYDGTYGDAFEQEVIDLVEPSTEEDESIRSMFAEGEKLARRAAGLPEDDALDVVEANGEAQFEVRLDPGMKGGIDLFAPPPQIAGVSAPVLDFADVDVSPEVSARFGVLLRELRLSEDPQLILDAYRDVLLDDAFPLLARKAVTDDVENSEAVEILNKEALKLATQLAEIAAAAEKQHLETIRLLCEAARDRGDAGLRQAAQTHRARLDDDFVAYIKHSVAVEASSLRQRGVSDPSREPSEWLAVLDAVRKATIAERGKDVRADVEIVESILALNNADARKELLRLHVERLSRQPGRMRAFSSVVANICDNLLDEDAETRPPPELVEKLGDLRSGLMALAPAVADSAGGWMAEG</sequence>
<name>A0A8J2SWE3_9STRA</name>
<accession>A0A8J2SWE3</accession>
<evidence type="ECO:0000313" key="4">
    <source>
        <dbReference type="Proteomes" id="UP000789595"/>
    </source>
</evidence>
<protein>
    <submittedName>
        <fullName evidence="3">Uncharacterized protein</fullName>
    </submittedName>
</protein>
<keyword evidence="4" id="KW-1185">Reference proteome</keyword>
<evidence type="ECO:0000256" key="1">
    <source>
        <dbReference type="SAM" id="MobiDB-lite"/>
    </source>
</evidence>
<feature type="chain" id="PRO_5035268233" evidence="2">
    <location>
        <begin position="17"/>
        <end position="514"/>
    </location>
</feature>
<organism evidence="3 4">
    <name type="scientific">Pelagomonas calceolata</name>
    <dbReference type="NCBI Taxonomy" id="35677"/>
    <lineage>
        <taxon>Eukaryota</taxon>
        <taxon>Sar</taxon>
        <taxon>Stramenopiles</taxon>
        <taxon>Ochrophyta</taxon>
        <taxon>Pelagophyceae</taxon>
        <taxon>Pelagomonadales</taxon>
        <taxon>Pelagomonadaceae</taxon>
        <taxon>Pelagomonas</taxon>
    </lineage>
</organism>
<keyword evidence="2" id="KW-0732">Signal</keyword>
<evidence type="ECO:0000313" key="3">
    <source>
        <dbReference type="EMBL" id="CAH0374164.1"/>
    </source>
</evidence>
<evidence type="ECO:0000256" key="2">
    <source>
        <dbReference type="SAM" id="SignalP"/>
    </source>
</evidence>
<dbReference type="OrthoDB" id="428655at2759"/>
<dbReference type="AlphaFoldDB" id="A0A8J2SWE3"/>
<gene>
    <name evidence="3" type="ORF">PECAL_4P14330</name>
</gene>
<dbReference type="Proteomes" id="UP000789595">
    <property type="component" value="Unassembled WGS sequence"/>
</dbReference>